<reference evidence="2" key="1">
    <citation type="submission" date="2008-08" db="EMBL/GenBank/DDBJ databases">
        <title>Complete sequence of Vibrio fischeri strain MJ11.</title>
        <authorList>
            <person name="Mandel M.J."/>
            <person name="Stabb E.V."/>
            <person name="Ruby E.G."/>
            <person name="Ferriera S."/>
            <person name="Johnson J."/>
            <person name="Kravitz S."/>
            <person name="Beeson K."/>
            <person name="Sutton G."/>
            <person name="Rogers Y.-H."/>
            <person name="Friedman R."/>
            <person name="Frazier M."/>
            <person name="Venter J.C."/>
        </authorList>
    </citation>
    <scope>NUCLEOTIDE SEQUENCE [LARGE SCALE GENOMIC DNA]</scope>
    <source>
        <strain evidence="2">MJ11</strain>
    </source>
</reference>
<reference evidence="1 2" key="2">
    <citation type="journal article" date="2009" name="Nature">
        <title>A single regulatory gene is sufficient to alter bacterial host range.</title>
        <authorList>
            <person name="Mandel M.J."/>
            <person name="Wollenberg M.S."/>
            <person name="Stabb E.V."/>
            <person name="Visick K.L."/>
            <person name="Ruby E.G."/>
        </authorList>
    </citation>
    <scope>NUCLEOTIDE SEQUENCE [LARGE SCALE GENOMIC DNA]</scope>
    <source>
        <strain evidence="1 2">MJ11</strain>
    </source>
</reference>
<dbReference type="Proteomes" id="UP000001857">
    <property type="component" value="Chromosome I"/>
</dbReference>
<protein>
    <submittedName>
        <fullName evidence="1">Uncharacterized protein</fullName>
    </submittedName>
</protein>
<sequence>MTGVESQRWFCNINTATVQNITPVNTATITQKSISGSMI</sequence>
<gene>
    <name evidence="1" type="ordered locus">VFMJ11_1572</name>
</gene>
<evidence type="ECO:0000313" key="2">
    <source>
        <dbReference type="Proteomes" id="UP000001857"/>
    </source>
</evidence>
<dbReference type="KEGG" id="vfm:VFMJ11_1572"/>
<accession>B5FEM6</accession>
<evidence type="ECO:0000313" key="1">
    <source>
        <dbReference type="EMBL" id="ACH66838.1"/>
    </source>
</evidence>
<dbReference type="AlphaFoldDB" id="B5FEM6"/>
<name>B5FEM6_ALIFM</name>
<proteinExistence type="predicted"/>
<dbReference type="HOGENOM" id="CLU_3318993_0_0_6"/>
<dbReference type="EMBL" id="CP001139">
    <property type="protein sequence ID" value="ACH66838.1"/>
    <property type="molecule type" value="Genomic_DNA"/>
</dbReference>
<organism evidence="1 2">
    <name type="scientific">Aliivibrio fischeri (strain MJ11)</name>
    <name type="common">Vibrio fischeri</name>
    <dbReference type="NCBI Taxonomy" id="388396"/>
    <lineage>
        <taxon>Bacteria</taxon>
        <taxon>Pseudomonadati</taxon>
        <taxon>Pseudomonadota</taxon>
        <taxon>Gammaproteobacteria</taxon>
        <taxon>Vibrionales</taxon>
        <taxon>Vibrionaceae</taxon>
        <taxon>Aliivibrio</taxon>
    </lineage>
</organism>